<accession>M4C1J9</accession>
<proteinExistence type="predicted"/>
<organism evidence="1 2">
    <name type="scientific">Hyaloperonospora arabidopsidis (strain Emoy2)</name>
    <name type="common">Downy mildew agent</name>
    <name type="synonym">Peronospora arabidopsidis</name>
    <dbReference type="NCBI Taxonomy" id="559515"/>
    <lineage>
        <taxon>Eukaryota</taxon>
        <taxon>Sar</taxon>
        <taxon>Stramenopiles</taxon>
        <taxon>Oomycota</taxon>
        <taxon>Peronosporomycetes</taxon>
        <taxon>Peronosporales</taxon>
        <taxon>Peronosporaceae</taxon>
        <taxon>Hyaloperonospora</taxon>
    </lineage>
</organism>
<dbReference type="HOGENOM" id="CLU_2836683_0_0_1"/>
<reference evidence="1" key="2">
    <citation type="submission" date="2015-06" db="UniProtKB">
        <authorList>
            <consortium name="EnsemblProtists"/>
        </authorList>
    </citation>
    <scope>IDENTIFICATION</scope>
    <source>
        <strain evidence="1">Emoy2</strain>
    </source>
</reference>
<evidence type="ECO:0000313" key="2">
    <source>
        <dbReference type="Proteomes" id="UP000011713"/>
    </source>
</evidence>
<reference evidence="2" key="1">
    <citation type="journal article" date="2010" name="Science">
        <title>Signatures of adaptation to obligate biotrophy in the Hyaloperonospora arabidopsidis genome.</title>
        <authorList>
            <person name="Baxter L."/>
            <person name="Tripathy S."/>
            <person name="Ishaque N."/>
            <person name="Boot N."/>
            <person name="Cabral A."/>
            <person name="Kemen E."/>
            <person name="Thines M."/>
            <person name="Ah-Fong A."/>
            <person name="Anderson R."/>
            <person name="Badejoko W."/>
            <person name="Bittner-Eddy P."/>
            <person name="Boore J.L."/>
            <person name="Chibucos M.C."/>
            <person name="Coates M."/>
            <person name="Dehal P."/>
            <person name="Delehaunty K."/>
            <person name="Dong S."/>
            <person name="Downton P."/>
            <person name="Dumas B."/>
            <person name="Fabro G."/>
            <person name="Fronick C."/>
            <person name="Fuerstenberg S.I."/>
            <person name="Fulton L."/>
            <person name="Gaulin E."/>
            <person name="Govers F."/>
            <person name="Hughes L."/>
            <person name="Humphray S."/>
            <person name="Jiang R.H."/>
            <person name="Judelson H."/>
            <person name="Kamoun S."/>
            <person name="Kyung K."/>
            <person name="Meijer H."/>
            <person name="Minx P."/>
            <person name="Morris P."/>
            <person name="Nelson J."/>
            <person name="Phuntumart V."/>
            <person name="Qutob D."/>
            <person name="Rehmany A."/>
            <person name="Rougon-Cardoso A."/>
            <person name="Ryden P."/>
            <person name="Torto-Alalibo T."/>
            <person name="Studholme D."/>
            <person name="Wang Y."/>
            <person name="Win J."/>
            <person name="Wood J."/>
            <person name="Clifton S.W."/>
            <person name="Rogers J."/>
            <person name="Van den Ackerveken G."/>
            <person name="Jones J.D."/>
            <person name="McDowell J.M."/>
            <person name="Beynon J."/>
            <person name="Tyler B.M."/>
        </authorList>
    </citation>
    <scope>NUCLEOTIDE SEQUENCE [LARGE SCALE GENOMIC DNA]</scope>
    <source>
        <strain evidence="2">Emoy2</strain>
    </source>
</reference>
<evidence type="ECO:0000313" key="1">
    <source>
        <dbReference type="EnsemblProtists" id="HpaP812949"/>
    </source>
</evidence>
<sequence length="66" mass="7562">MVTLVSAETWRSRHIGHARHRKAHLMPHLAPALTGEALYPEERKRSAGFKSDVILSEAQTVYYIYL</sequence>
<dbReference type="InParanoid" id="M4C1J9"/>
<dbReference type="EMBL" id="JH598098">
    <property type="status" value="NOT_ANNOTATED_CDS"/>
    <property type="molecule type" value="Genomic_DNA"/>
</dbReference>
<protein>
    <submittedName>
        <fullName evidence="1">Uncharacterized protein</fullName>
    </submittedName>
</protein>
<dbReference type="AlphaFoldDB" id="M4C1J9"/>
<keyword evidence="2" id="KW-1185">Reference proteome</keyword>
<dbReference type="VEuPathDB" id="FungiDB:HpaG812949"/>
<dbReference type="EnsemblProtists" id="HpaT812949">
    <property type="protein sequence ID" value="HpaP812949"/>
    <property type="gene ID" value="HpaG812949"/>
</dbReference>
<name>M4C1J9_HYAAE</name>
<dbReference type="Proteomes" id="UP000011713">
    <property type="component" value="Unassembled WGS sequence"/>
</dbReference>